<protein>
    <submittedName>
        <fullName evidence="1">Alpha/beta hydrolase</fullName>
    </submittedName>
</protein>
<comment type="caution">
    <text evidence="1">The sequence shown here is derived from an EMBL/GenBank/DDBJ whole genome shotgun (WGS) entry which is preliminary data.</text>
</comment>
<keyword evidence="1" id="KW-0378">Hydrolase</keyword>
<evidence type="ECO:0000313" key="2">
    <source>
        <dbReference type="Proteomes" id="UP000325576"/>
    </source>
</evidence>
<proteinExistence type="predicted"/>
<organism evidence="1 2">
    <name type="scientific">Rhodococcus erythropolis</name>
    <name type="common">Arthrobacter picolinophilus</name>
    <dbReference type="NCBI Taxonomy" id="1833"/>
    <lineage>
        <taxon>Bacteria</taxon>
        <taxon>Bacillati</taxon>
        <taxon>Actinomycetota</taxon>
        <taxon>Actinomycetes</taxon>
        <taxon>Mycobacteriales</taxon>
        <taxon>Nocardiaceae</taxon>
        <taxon>Rhodococcus</taxon>
        <taxon>Rhodococcus erythropolis group</taxon>
    </lineage>
</organism>
<dbReference type="Gene3D" id="3.40.50.1820">
    <property type="entry name" value="alpha/beta hydrolase"/>
    <property type="match status" value="1"/>
</dbReference>
<dbReference type="AlphaFoldDB" id="A0A5N5E0K8"/>
<evidence type="ECO:0000313" key="1">
    <source>
        <dbReference type="EMBL" id="KAB2583697.1"/>
    </source>
</evidence>
<dbReference type="Proteomes" id="UP000325576">
    <property type="component" value="Unassembled WGS sequence"/>
</dbReference>
<dbReference type="GO" id="GO:0016787">
    <property type="term" value="F:hydrolase activity"/>
    <property type="evidence" value="ECO:0007669"/>
    <property type="project" value="UniProtKB-KW"/>
</dbReference>
<reference evidence="1 2" key="1">
    <citation type="journal article" date="2017" name="Poromechanics V (2013)">
        <title>Genomic Characterization of the Arsenic-Tolerant Actinobacterium, &lt;i&gt;Rhodococcus erythropolis&lt;/i&gt; S43.</title>
        <authorList>
            <person name="Retamal-Morales G."/>
            <person name="Mehnert M."/>
            <person name="Schwabe R."/>
            <person name="Tischler D."/>
            <person name="Schloemann M."/>
            <person name="Levican G.J."/>
        </authorList>
    </citation>
    <scope>NUCLEOTIDE SEQUENCE [LARGE SCALE GENOMIC DNA]</scope>
    <source>
        <strain evidence="1 2">S43</strain>
    </source>
</reference>
<feature type="non-terminal residue" evidence="1">
    <location>
        <position position="1"/>
    </location>
</feature>
<dbReference type="EMBL" id="MRBO01000515">
    <property type="protein sequence ID" value="KAB2583697.1"/>
    <property type="molecule type" value="Genomic_DNA"/>
</dbReference>
<sequence>DLPILLFAVQNSKVQGWTELHEGQAASVDHGELVLLDGDHYLHHTKSKEIAENLERFLGELN</sequence>
<dbReference type="InterPro" id="IPR029058">
    <property type="entry name" value="AB_hydrolase_fold"/>
</dbReference>
<gene>
    <name evidence="1" type="ORF">BS297_19355</name>
</gene>
<accession>A0A5N5E0K8</accession>
<name>A0A5N5E0K8_RHOER</name>